<proteinExistence type="predicted"/>
<evidence type="ECO:0000313" key="2">
    <source>
        <dbReference type="Proteomes" id="UP000234329"/>
    </source>
</evidence>
<sequence>MYWDVRTVVPLSDYRIYVEIADGRRGIFDLKPYLDRGVFRELRDQHYFRQVGILFGAVTWPHEQDIAPETLLEEMTVVESMPNEALQRDAPQVARP</sequence>
<reference evidence="1 2" key="1">
    <citation type="submission" date="2017-03" db="EMBL/GenBank/DDBJ databases">
        <title>Draft genime sequence of the acidophilic sulfur-oxidizing bacterium Acidithiobacillus sp. SH, isolated from seawater.</title>
        <authorList>
            <person name="Sharmin S."/>
            <person name="Tokuhisa M."/>
            <person name="Kanao T."/>
            <person name="Kamimura K."/>
        </authorList>
    </citation>
    <scope>NUCLEOTIDE SEQUENCE [LARGE SCALE GENOMIC DNA]</scope>
    <source>
        <strain evidence="1 2">SH</strain>
    </source>
</reference>
<gene>
    <name evidence="1" type="ORF">B1757_00030</name>
</gene>
<accession>A0A2I1DQX1</accession>
<dbReference type="EMBL" id="MXAV01000001">
    <property type="protein sequence ID" value="PKY12255.1"/>
    <property type="molecule type" value="Genomic_DNA"/>
</dbReference>
<name>A0A2I1DQX1_9PROT</name>
<dbReference type="InParanoid" id="A0A2I1DQX1"/>
<dbReference type="Proteomes" id="UP000234329">
    <property type="component" value="Unassembled WGS sequence"/>
</dbReference>
<dbReference type="AlphaFoldDB" id="A0A2I1DQX1"/>
<comment type="caution">
    <text evidence="1">The sequence shown here is derived from an EMBL/GenBank/DDBJ whole genome shotgun (WGS) entry which is preliminary data.</text>
</comment>
<dbReference type="InterPro" id="IPR018841">
    <property type="entry name" value="DUF2442"/>
</dbReference>
<protein>
    <recommendedName>
        <fullName evidence="3">DUF2442 domain-containing protein</fullName>
    </recommendedName>
</protein>
<dbReference type="SUPFAM" id="SSF143880">
    <property type="entry name" value="NE0471 N-terminal domain-like"/>
    <property type="match status" value="1"/>
</dbReference>
<dbReference type="InterPro" id="IPR036782">
    <property type="entry name" value="NE0471-like_N"/>
</dbReference>
<evidence type="ECO:0000313" key="1">
    <source>
        <dbReference type="EMBL" id="PKY12255.1"/>
    </source>
</evidence>
<organism evidence="1 2">
    <name type="scientific">Acidithiobacillus marinus</name>
    <dbReference type="NCBI Taxonomy" id="187490"/>
    <lineage>
        <taxon>Bacteria</taxon>
        <taxon>Pseudomonadati</taxon>
        <taxon>Pseudomonadota</taxon>
        <taxon>Acidithiobacillia</taxon>
        <taxon>Acidithiobacillales</taxon>
        <taxon>Acidithiobacillaceae</taxon>
        <taxon>Acidithiobacillus</taxon>
    </lineage>
</organism>
<dbReference type="Gene3D" id="3.30.2020.10">
    <property type="entry name" value="NE0471-like N-terminal domain"/>
    <property type="match status" value="1"/>
</dbReference>
<dbReference type="OrthoDB" id="3233810at2"/>
<evidence type="ECO:0008006" key="3">
    <source>
        <dbReference type="Google" id="ProtNLM"/>
    </source>
</evidence>
<dbReference type="RefSeq" id="WP_101536374.1">
    <property type="nucleotide sequence ID" value="NZ_MXAV01000001.1"/>
</dbReference>
<keyword evidence="2" id="KW-1185">Reference proteome</keyword>
<dbReference type="Pfam" id="PF10387">
    <property type="entry name" value="DUF2442"/>
    <property type="match status" value="1"/>
</dbReference>